<keyword evidence="5" id="KW-1185">Reference proteome</keyword>
<dbReference type="Gene3D" id="1.10.150.130">
    <property type="match status" value="1"/>
</dbReference>
<dbReference type="InterPro" id="IPR052925">
    <property type="entry name" value="Phage_Integrase-like_Recomb"/>
</dbReference>
<dbReference type="PROSITE" id="PS51898">
    <property type="entry name" value="TYR_RECOMBINASE"/>
    <property type="match status" value="1"/>
</dbReference>
<name>A0ABX9BU63_9BURK</name>
<dbReference type="CDD" id="cd00799">
    <property type="entry name" value="INT_Cre_C"/>
    <property type="match status" value="1"/>
</dbReference>
<dbReference type="SUPFAM" id="SSF56349">
    <property type="entry name" value="DNA breaking-rejoining enzymes"/>
    <property type="match status" value="1"/>
</dbReference>
<evidence type="ECO:0000259" key="3">
    <source>
        <dbReference type="PROSITE" id="PS51898"/>
    </source>
</evidence>
<evidence type="ECO:0000313" key="5">
    <source>
        <dbReference type="Proteomes" id="UP000248631"/>
    </source>
</evidence>
<dbReference type="SUPFAM" id="SSF47823">
    <property type="entry name" value="lambda integrase-like, N-terminal domain"/>
    <property type="match status" value="1"/>
</dbReference>
<keyword evidence="2" id="KW-0233">DNA recombination</keyword>
<dbReference type="Proteomes" id="UP000248631">
    <property type="component" value="Unassembled WGS sequence"/>
</dbReference>
<dbReference type="Pfam" id="PF00589">
    <property type="entry name" value="Phage_integrase"/>
    <property type="match status" value="1"/>
</dbReference>
<dbReference type="Gene3D" id="1.10.443.10">
    <property type="entry name" value="Intergrase catalytic core"/>
    <property type="match status" value="1"/>
</dbReference>
<gene>
    <name evidence="4" type="ORF">RB24_26110</name>
</gene>
<reference evidence="4 5" key="1">
    <citation type="submission" date="2014-12" db="EMBL/GenBank/DDBJ databases">
        <title>Complete genome sequence of Herbaspirillum rubrisubalbicans Os38.</title>
        <authorList>
            <person name="Chen M."/>
            <person name="An Q."/>
        </authorList>
    </citation>
    <scope>NUCLEOTIDE SEQUENCE [LARGE SCALE GENOMIC DNA]</scope>
    <source>
        <strain evidence="4 5">Os38</strain>
    </source>
</reference>
<evidence type="ECO:0000256" key="2">
    <source>
        <dbReference type="ARBA" id="ARBA00023172"/>
    </source>
</evidence>
<proteinExistence type="predicted"/>
<dbReference type="InterPro" id="IPR013762">
    <property type="entry name" value="Integrase-like_cat_sf"/>
</dbReference>
<comment type="caution">
    <text evidence="4">The sequence shown here is derived from an EMBL/GenBank/DDBJ whole genome shotgun (WGS) entry which is preliminary data.</text>
</comment>
<dbReference type="PANTHER" id="PTHR34605">
    <property type="entry name" value="PHAGE_INTEGRASE DOMAIN-CONTAINING PROTEIN"/>
    <property type="match status" value="1"/>
</dbReference>
<protein>
    <submittedName>
        <fullName evidence="4">Recombinase</fullName>
    </submittedName>
</protein>
<feature type="domain" description="Tyr recombinase" evidence="3">
    <location>
        <begin position="99"/>
        <end position="308"/>
    </location>
</feature>
<dbReference type="InterPro" id="IPR011010">
    <property type="entry name" value="DNA_brk_join_enz"/>
</dbReference>
<dbReference type="PANTHER" id="PTHR34605:SF4">
    <property type="entry name" value="DNA ADENINE METHYLTRANSFERASE"/>
    <property type="match status" value="1"/>
</dbReference>
<dbReference type="RefSeq" id="WP_112070111.1">
    <property type="nucleotide sequence ID" value="NZ_JUGD01000047.1"/>
</dbReference>
<dbReference type="InterPro" id="IPR010998">
    <property type="entry name" value="Integrase_recombinase_N"/>
</dbReference>
<evidence type="ECO:0000313" key="4">
    <source>
        <dbReference type="EMBL" id="RAM61250.1"/>
    </source>
</evidence>
<organism evidence="4 5">
    <name type="scientific">Herbaspirillum rubrisubalbicans</name>
    <dbReference type="NCBI Taxonomy" id="80842"/>
    <lineage>
        <taxon>Bacteria</taxon>
        <taxon>Pseudomonadati</taxon>
        <taxon>Pseudomonadota</taxon>
        <taxon>Betaproteobacteria</taxon>
        <taxon>Burkholderiales</taxon>
        <taxon>Oxalobacteraceae</taxon>
        <taxon>Herbaspirillum</taxon>
    </lineage>
</organism>
<accession>A0ABX9BU63</accession>
<evidence type="ECO:0000256" key="1">
    <source>
        <dbReference type="ARBA" id="ARBA00023125"/>
    </source>
</evidence>
<dbReference type="EMBL" id="JUGD01000047">
    <property type="protein sequence ID" value="RAM61250.1"/>
    <property type="molecule type" value="Genomic_DNA"/>
</dbReference>
<dbReference type="InterPro" id="IPR002104">
    <property type="entry name" value="Integrase_catalytic"/>
</dbReference>
<keyword evidence="1" id="KW-0238">DNA-binding</keyword>
<sequence>MSTIEQYIQAATRDNTRRSYRAAVQHFEVDWGGFLPATADSIAKYLVHYADTLAINTLRQRLAALAQWHVDQGFPDPTKAPVVRQVFRGIQRLHPAQEKRAKPLQLDQLEQLTTWLDGAIRSARAVNDRIALLRHTRDKALVLLGFWRGFRGDELAQLEVQYVEAIPGEGMTCYFPQTKGDRQYKGSTFKAPALSRLCPVAAYQAWIDLSGLERGAVFRSINRWGKLNDDGLNSSSIIPLLRSLFGKAGILDADDYSAHSLRRGFANWATSNGWDLKTLMEYVGWKNIQSAMRYVDGADPFSKKRIERMLPPLALEGAEPDKNLKDRDS</sequence>